<reference evidence="1 2" key="1">
    <citation type="submission" date="2015-04" db="EMBL/GenBank/DDBJ databases">
        <title>Draft genome sequence of bacteremic isolate Catabacter hongkongensis type strain HKU16T.</title>
        <authorList>
            <person name="Lau S.K."/>
            <person name="Teng J.L."/>
            <person name="Huang Y."/>
            <person name="Curreem S.O."/>
            <person name="Tsui S.K."/>
            <person name="Woo P.C."/>
        </authorList>
    </citation>
    <scope>NUCLEOTIDE SEQUENCE [LARGE SCALE GENOMIC DNA]</scope>
    <source>
        <strain evidence="1 2">HKU16</strain>
    </source>
</reference>
<comment type="caution">
    <text evidence="1">The sequence shown here is derived from an EMBL/GenBank/DDBJ whole genome shotgun (WGS) entry which is preliminary data.</text>
</comment>
<organism evidence="1 2">
    <name type="scientific">Christensenella hongkongensis</name>
    <dbReference type="NCBI Taxonomy" id="270498"/>
    <lineage>
        <taxon>Bacteria</taxon>
        <taxon>Bacillati</taxon>
        <taxon>Bacillota</taxon>
        <taxon>Clostridia</taxon>
        <taxon>Christensenellales</taxon>
        <taxon>Christensenellaceae</taxon>
        <taxon>Christensenella</taxon>
    </lineage>
</organism>
<dbReference type="Proteomes" id="UP000034076">
    <property type="component" value="Unassembled WGS sequence"/>
</dbReference>
<dbReference type="AlphaFoldDB" id="A0A0M2NDW5"/>
<protein>
    <submittedName>
        <fullName evidence="1">Uncharacterized protein</fullName>
    </submittedName>
</protein>
<evidence type="ECO:0000313" key="2">
    <source>
        <dbReference type="Proteomes" id="UP000034076"/>
    </source>
</evidence>
<accession>A0A0M2NDW5</accession>
<name>A0A0M2NDW5_9FIRM</name>
<proteinExistence type="predicted"/>
<evidence type="ECO:0000313" key="1">
    <source>
        <dbReference type="EMBL" id="KKI50714.1"/>
    </source>
</evidence>
<gene>
    <name evidence="1" type="ORF">CHK_1829</name>
</gene>
<keyword evidence="2" id="KW-1185">Reference proteome</keyword>
<dbReference type="STRING" id="270498.CHK_1829"/>
<dbReference type="EMBL" id="LAYJ01000102">
    <property type="protein sequence ID" value="KKI50714.1"/>
    <property type="molecule type" value="Genomic_DNA"/>
</dbReference>
<sequence length="38" mass="4274">MPLPPNKTLFCNLTDSVHIFVPEKRAKKNACSGVFNQK</sequence>